<dbReference type="AlphaFoldDB" id="A0AA42MY66"/>
<reference evidence="1" key="1">
    <citation type="submission" date="2022-09" db="EMBL/GenBank/DDBJ databases">
        <title>Intensive care unit water sources are persistently colonized with multi-drug resistant bacteria and are the site of extensive horizontal gene transfer of antibiotic resistance genes.</title>
        <authorList>
            <person name="Diorio-Toth L."/>
        </authorList>
    </citation>
    <scope>NUCLEOTIDE SEQUENCE</scope>
    <source>
        <strain evidence="1">GD03920</strain>
    </source>
</reference>
<evidence type="ECO:0000313" key="1">
    <source>
        <dbReference type="EMBL" id="MDH0971168.1"/>
    </source>
</evidence>
<dbReference type="Proteomes" id="UP001159915">
    <property type="component" value="Unassembled WGS sequence"/>
</dbReference>
<sequence length="85" mass="10341">MASIKFYTKFTASISWILFFVSGSTLKKSRFPCLIEEIQKYIEEHKNVNYKTEYQIKLLSRRKNRNLKERLEEIIKQRSVHDKNR</sequence>
<comment type="caution">
    <text evidence="1">The sequence shown here is derived from an EMBL/GenBank/DDBJ whole genome shotgun (WGS) entry which is preliminary data.</text>
</comment>
<gene>
    <name evidence="1" type="ORF">N5C10_18705</name>
</gene>
<dbReference type="RefSeq" id="WP_279671789.1">
    <property type="nucleotide sequence ID" value="NZ_JAOCBE010000003.1"/>
</dbReference>
<dbReference type="EMBL" id="JAOCBE010000003">
    <property type="protein sequence ID" value="MDH0971168.1"/>
    <property type="molecule type" value="Genomic_DNA"/>
</dbReference>
<protein>
    <submittedName>
        <fullName evidence="1">Uncharacterized protein</fullName>
    </submittedName>
</protein>
<name>A0AA42MY66_ACIJO</name>
<evidence type="ECO:0000313" key="2">
    <source>
        <dbReference type="Proteomes" id="UP001159915"/>
    </source>
</evidence>
<accession>A0AA42MY66</accession>
<proteinExistence type="predicted"/>
<organism evidence="1 2">
    <name type="scientific">Acinetobacter johnsonii</name>
    <dbReference type="NCBI Taxonomy" id="40214"/>
    <lineage>
        <taxon>Bacteria</taxon>
        <taxon>Pseudomonadati</taxon>
        <taxon>Pseudomonadota</taxon>
        <taxon>Gammaproteobacteria</taxon>
        <taxon>Moraxellales</taxon>
        <taxon>Moraxellaceae</taxon>
        <taxon>Acinetobacter</taxon>
    </lineage>
</organism>